<dbReference type="GO" id="GO:0005615">
    <property type="term" value="C:extracellular space"/>
    <property type="evidence" value="ECO:0007669"/>
    <property type="project" value="TreeGrafter"/>
</dbReference>
<dbReference type="SMART" id="SM00179">
    <property type="entry name" value="EGF_CA"/>
    <property type="match status" value="5"/>
</dbReference>
<dbReference type="InterPro" id="IPR048287">
    <property type="entry name" value="TSPN-like_N"/>
</dbReference>
<keyword evidence="7" id="KW-0175">Coiled coil</keyword>
<feature type="disulfide bond" evidence="6">
    <location>
        <begin position="615"/>
        <end position="625"/>
    </location>
</feature>
<dbReference type="Pfam" id="PF00093">
    <property type="entry name" value="VWC"/>
    <property type="match status" value="2"/>
</dbReference>
<dbReference type="InterPro" id="IPR001881">
    <property type="entry name" value="EGF-like_Ca-bd_dom"/>
</dbReference>
<keyword evidence="11" id="KW-0808">Transferase</keyword>
<evidence type="ECO:0000256" key="1">
    <source>
        <dbReference type="ARBA" id="ARBA00022536"/>
    </source>
</evidence>
<protein>
    <submittedName>
        <fullName evidence="11">Kinase C-binding protein NELL2</fullName>
    </submittedName>
</protein>
<dbReference type="PANTHER" id="PTHR24042">
    <property type="entry name" value="NEL HOMOLOG"/>
    <property type="match status" value="1"/>
</dbReference>
<dbReference type="PROSITE" id="PS01186">
    <property type="entry name" value="EGF_2"/>
    <property type="match status" value="3"/>
</dbReference>
<dbReference type="SMART" id="SM00214">
    <property type="entry name" value="VWC"/>
    <property type="match status" value="3"/>
</dbReference>
<feature type="domain" description="EGF-like" evidence="9">
    <location>
        <begin position="645"/>
        <end position="688"/>
    </location>
</feature>
<dbReference type="EMBL" id="GDIQ01083382">
    <property type="protein sequence ID" value="JAN11355.1"/>
    <property type="molecule type" value="Transcribed_RNA"/>
</dbReference>
<name>A0A0P5JIR1_9CRUS</name>
<feature type="coiled-coil region" evidence="7">
    <location>
        <begin position="312"/>
        <end position="346"/>
    </location>
</feature>
<proteinExistence type="predicted"/>
<dbReference type="SUPFAM" id="SSF57184">
    <property type="entry name" value="Growth factor receptor domain"/>
    <property type="match status" value="1"/>
</dbReference>
<feature type="region of interest" description="Disordered" evidence="8">
    <location>
        <begin position="1"/>
        <end position="20"/>
    </location>
</feature>
<feature type="compositionally biased region" description="Low complexity" evidence="8">
    <location>
        <begin position="1084"/>
        <end position="1093"/>
    </location>
</feature>
<feature type="domain" description="EGF-like" evidence="9">
    <location>
        <begin position="700"/>
        <end position="736"/>
    </location>
</feature>
<feature type="disulfide bond" evidence="6">
    <location>
        <begin position="633"/>
        <end position="642"/>
    </location>
</feature>
<dbReference type="EMBL" id="GDIQ01080388">
    <property type="protein sequence ID" value="JAN14349.1"/>
    <property type="molecule type" value="Transcribed_RNA"/>
</dbReference>
<dbReference type="SMART" id="SM00215">
    <property type="entry name" value="VWC_out"/>
    <property type="match status" value="2"/>
</dbReference>
<dbReference type="PROSITE" id="PS00010">
    <property type="entry name" value="ASX_HYDROXYL"/>
    <property type="match status" value="5"/>
</dbReference>
<organism evidence="11">
    <name type="scientific">Daphnia magna</name>
    <dbReference type="NCBI Taxonomy" id="35525"/>
    <lineage>
        <taxon>Eukaryota</taxon>
        <taxon>Metazoa</taxon>
        <taxon>Ecdysozoa</taxon>
        <taxon>Arthropoda</taxon>
        <taxon>Crustacea</taxon>
        <taxon>Branchiopoda</taxon>
        <taxon>Diplostraca</taxon>
        <taxon>Cladocera</taxon>
        <taxon>Anomopoda</taxon>
        <taxon>Daphniidae</taxon>
        <taxon>Daphnia</taxon>
    </lineage>
</organism>
<feature type="compositionally biased region" description="Polar residues" evidence="8">
    <location>
        <begin position="1069"/>
        <end position="1083"/>
    </location>
</feature>
<feature type="compositionally biased region" description="Low complexity" evidence="8">
    <location>
        <begin position="1017"/>
        <end position="1039"/>
    </location>
</feature>
<evidence type="ECO:0000256" key="5">
    <source>
        <dbReference type="ARBA" id="ARBA00023180"/>
    </source>
</evidence>
<dbReference type="InterPro" id="IPR049883">
    <property type="entry name" value="NOTCH1_EGF-like"/>
</dbReference>
<evidence type="ECO:0000256" key="3">
    <source>
        <dbReference type="ARBA" id="ARBA00022737"/>
    </source>
</evidence>
<dbReference type="Gene3D" id="2.60.120.200">
    <property type="match status" value="1"/>
</dbReference>
<dbReference type="EMBL" id="GDIQ01073336">
    <property type="protein sequence ID" value="JAN21401.1"/>
    <property type="molecule type" value="Transcribed_RNA"/>
</dbReference>
<dbReference type="PROSITE" id="PS50026">
    <property type="entry name" value="EGF_3"/>
    <property type="match status" value="6"/>
</dbReference>
<feature type="domain" description="VWFC" evidence="10">
    <location>
        <begin position="350"/>
        <end position="406"/>
    </location>
</feature>
<sequence>MCVGDERATRRPASRHEEMNWPTSSPSLLLVLPASASSSKRITSSPWTVFTVSTIVVLAVFTHLAESTTTTNTASASGWDWTAGRNNIDILDELAAVRHNLTGVEVAPGPYSISPALYFTGDNRTIRLLDTSYAKVMTLLQSHHDITFVAAVRQEPYNVGTLFSLSEGFTRFLELQSSGRKDEIRLHYNHLGVPRVETFSYRLADGVWHRLAVTVSGGVASLYVDCRRVERRWMAAIPDTAIIPESSSSSVPVAEKKDNKSANKMSLWIGQRGDQHFLFKGAMQDVNLIAGSNGHLVQCPAAEAECPTCGEFHSLQSVVARLEKSLQHLTNKLEHAEERLTQLEQCDCPRSCSVNGTVHADGTSWHSDCDVCSCHKGQVTCSPVQCPNTPCRNPVQLPGQCCRTCLKPCFFHGIKYDHGERASPRHCLECQCINASMQCQPLDPELHCPALSCPPSEQFTVANECCKQCPGVDHCASANRVCHARAQCINLQTTYACHCSPGYTGDGKHCSDINECDAEGGPGGHRCGANTICVNTVGSYRCDCLPGYYHLGSGPDSVAEVHHNGTECVEYDECANKLDNDCHPTLATCINTPGSYQCACRPGYRGNGIECEPVCDRPCQNGGRCVAPNQCSCRRGFEGEFCETDVNECERTGNKTTGHQCHANSECRNMPGWYACACKPGFRSPRQDILDTFLGALCQDVDECAEGLHSCHGNTQCLNTIGSYECRCPPTNPNCSLVCHTEEGVRQSGETWTSYESPCVSCQCREGVVTCSKLPCHCTSSSSISSSSSSASSGDLESTAKFSLHRNQTVVHHPNSELCCPQCRSSKSQQCRHQEKSNVIFDSGQRWIYQCQSCECLHGETDCWSMECPPVYCSHPVRLPGDCCLRCPDSDPCSAVEEPMTTTTSQFGEPQGCHHLGRNYTHGTEWAAGLDGCNNCKCKNGKVCCQYDTRCAQQRLVVDLEHSAVVQHRQRHHQHQPQQSIRRGSNRINRSSSEGFTSPTTDNVVEQRKKGGGDVLGSTTKSTTLATTTRSGGSRITTAKTTIQAHRMSRSARRARSDNSADQNDKNYVKSSSVVQQSTMIPFTTNSSPSSSTLKDGSSSRMLSGSTESQHVPEATQVEAFLFDSGIISTKIVSQQQPESSGPT</sequence>
<dbReference type="Pfam" id="PF12947">
    <property type="entry name" value="EGF_3"/>
    <property type="match status" value="1"/>
</dbReference>
<dbReference type="SMART" id="SM00210">
    <property type="entry name" value="TSPN"/>
    <property type="match status" value="1"/>
</dbReference>
<dbReference type="SUPFAM" id="SSF57196">
    <property type="entry name" value="EGF/Laminin"/>
    <property type="match status" value="3"/>
</dbReference>
<dbReference type="EMBL" id="GDIQ01081987">
    <property type="protein sequence ID" value="JAN12750.1"/>
    <property type="molecule type" value="Transcribed_RNA"/>
</dbReference>
<dbReference type="GO" id="GO:0005509">
    <property type="term" value="F:calcium ion binding"/>
    <property type="evidence" value="ECO:0007669"/>
    <property type="project" value="InterPro"/>
</dbReference>
<feature type="domain" description="VWFC" evidence="10">
    <location>
        <begin position="407"/>
        <end position="470"/>
    </location>
</feature>
<feature type="domain" description="EGF-like" evidence="9">
    <location>
        <begin position="471"/>
        <end position="511"/>
    </location>
</feature>
<dbReference type="EMBL" id="GDIQ01076131">
    <property type="protein sequence ID" value="JAN18606.1"/>
    <property type="molecule type" value="Transcribed_RNA"/>
</dbReference>
<dbReference type="InterPro" id="IPR000742">
    <property type="entry name" value="EGF"/>
</dbReference>
<dbReference type="Gene3D" id="6.20.200.20">
    <property type="match status" value="2"/>
</dbReference>
<dbReference type="InterPro" id="IPR051586">
    <property type="entry name" value="PKC-binding_NELL"/>
</dbReference>
<evidence type="ECO:0000256" key="6">
    <source>
        <dbReference type="PROSITE-ProRule" id="PRU00076"/>
    </source>
</evidence>
<dbReference type="InterPro" id="IPR013320">
    <property type="entry name" value="ConA-like_dom_sf"/>
</dbReference>
<dbReference type="InterPro" id="IPR009030">
    <property type="entry name" value="Growth_fac_rcpt_cys_sf"/>
</dbReference>
<feature type="compositionally biased region" description="Polar residues" evidence="8">
    <location>
        <begin position="1094"/>
        <end position="1110"/>
    </location>
</feature>
<dbReference type="PROSITE" id="PS00022">
    <property type="entry name" value="EGF_1"/>
    <property type="match status" value="1"/>
</dbReference>
<dbReference type="GO" id="GO:0016301">
    <property type="term" value="F:kinase activity"/>
    <property type="evidence" value="ECO:0007669"/>
    <property type="project" value="UniProtKB-KW"/>
</dbReference>
<dbReference type="AlphaFoldDB" id="A0A0P5JIR1"/>
<dbReference type="PANTHER" id="PTHR24042:SF5">
    <property type="entry name" value="EGF-LIKE CALCIUM-BINDING DOMAIN-CONTAINING PROTEIN"/>
    <property type="match status" value="1"/>
</dbReference>
<dbReference type="CDD" id="cd00054">
    <property type="entry name" value="EGF_CA"/>
    <property type="match status" value="5"/>
</dbReference>
<evidence type="ECO:0000256" key="8">
    <source>
        <dbReference type="SAM" id="MobiDB-lite"/>
    </source>
</evidence>
<dbReference type="EMBL" id="GDIQ01046793">
    <property type="protein sequence ID" value="JAN47944.1"/>
    <property type="molecule type" value="Transcribed_RNA"/>
</dbReference>
<feature type="compositionally biased region" description="Basic and acidic residues" evidence="8">
    <location>
        <begin position="1"/>
        <end position="19"/>
    </location>
</feature>
<evidence type="ECO:0000256" key="2">
    <source>
        <dbReference type="ARBA" id="ARBA00022729"/>
    </source>
</evidence>
<dbReference type="EMBL" id="GDIQ01050650">
    <property type="protein sequence ID" value="JAN44087.1"/>
    <property type="molecule type" value="Transcribed_RNA"/>
</dbReference>
<dbReference type="InterPro" id="IPR001007">
    <property type="entry name" value="VWF_dom"/>
</dbReference>
<evidence type="ECO:0000259" key="10">
    <source>
        <dbReference type="PROSITE" id="PS50184"/>
    </source>
</evidence>
<feature type="domain" description="EGF-like" evidence="9">
    <location>
        <begin position="512"/>
        <end position="554"/>
    </location>
</feature>
<evidence type="ECO:0000256" key="4">
    <source>
        <dbReference type="ARBA" id="ARBA00023157"/>
    </source>
</evidence>
<dbReference type="GO" id="GO:0008201">
    <property type="term" value="F:heparin binding"/>
    <property type="evidence" value="ECO:0007669"/>
    <property type="project" value="TreeGrafter"/>
</dbReference>
<dbReference type="SUPFAM" id="SSF57603">
    <property type="entry name" value="FnI-like domain"/>
    <property type="match status" value="3"/>
</dbReference>
<dbReference type="SMART" id="SM00181">
    <property type="entry name" value="EGF"/>
    <property type="match status" value="6"/>
</dbReference>
<feature type="compositionally biased region" description="Low complexity" evidence="8">
    <location>
        <begin position="976"/>
        <end position="993"/>
    </location>
</feature>
<dbReference type="OrthoDB" id="6516201at2759"/>
<dbReference type="SUPFAM" id="SSF49899">
    <property type="entry name" value="Concanavalin A-like lectins/glucanases"/>
    <property type="match status" value="1"/>
</dbReference>
<dbReference type="FunFam" id="2.10.25.10:FF:000038">
    <property type="entry name" value="Fibrillin 2"/>
    <property type="match status" value="4"/>
</dbReference>
<dbReference type="Gene3D" id="2.10.25.10">
    <property type="entry name" value="Laminin"/>
    <property type="match status" value="6"/>
</dbReference>
<feature type="region of interest" description="Disordered" evidence="8">
    <location>
        <begin position="967"/>
        <end position="1116"/>
    </location>
</feature>
<dbReference type="InterPro" id="IPR018097">
    <property type="entry name" value="EGF_Ca-bd_CS"/>
</dbReference>
<feature type="compositionally biased region" description="Polar residues" evidence="8">
    <location>
        <begin position="994"/>
        <end position="1004"/>
    </location>
</feature>
<dbReference type="PROSITE" id="PS50184">
    <property type="entry name" value="VWFC_2"/>
    <property type="match status" value="3"/>
</dbReference>
<reference evidence="11" key="1">
    <citation type="submission" date="2015-10" db="EMBL/GenBank/DDBJ databases">
        <title>EvidentialGene: Evidence-directed Construction of Complete mRNA Transcriptomes without Genomes.</title>
        <authorList>
            <person name="Gilbert D.G."/>
        </authorList>
    </citation>
    <scope>NUCLEOTIDE SEQUENCE</scope>
</reference>
<dbReference type="InterPro" id="IPR000152">
    <property type="entry name" value="EGF-type_Asp/Asn_hydroxyl_site"/>
</dbReference>
<feature type="domain" description="EGF-like" evidence="9">
    <location>
        <begin position="613"/>
        <end position="643"/>
    </location>
</feature>
<dbReference type="Gene3D" id="2.10.70.10">
    <property type="entry name" value="Complement Module, domain 1"/>
    <property type="match status" value="1"/>
</dbReference>
<keyword evidence="1 6" id="KW-0245">EGF-like domain</keyword>
<feature type="domain" description="VWFC" evidence="10">
    <location>
        <begin position="829"/>
        <end position="888"/>
    </location>
</feature>
<dbReference type="PROSITE" id="PS01208">
    <property type="entry name" value="VWFC_1"/>
    <property type="match status" value="2"/>
</dbReference>
<accession>A0A0P5JIR1</accession>
<comment type="caution">
    <text evidence="6">Lacks conserved residue(s) required for the propagation of feature annotation.</text>
</comment>
<keyword evidence="4 6" id="KW-1015">Disulfide bond</keyword>
<keyword evidence="5" id="KW-0325">Glycoprotein</keyword>
<feature type="domain" description="EGF-like" evidence="9">
    <location>
        <begin position="570"/>
        <end position="612"/>
    </location>
</feature>
<dbReference type="Pfam" id="PF07645">
    <property type="entry name" value="EGF_CA"/>
    <property type="match status" value="4"/>
</dbReference>
<keyword evidence="2" id="KW-0732">Signal</keyword>
<evidence type="ECO:0000256" key="7">
    <source>
        <dbReference type="SAM" id="Coils"/>
    </source>
</evidence>
<evidence type="ECO:0000313" key="11">
    <source>
        <dbReference type="EMBL" id="JAN14349.1"/>
    </source>
</evidence>
<keyword evidence="11" id="KW-0418">Kinase</keyword>
<evidence type="ECO:0000259" key="9">
    <source>
        <dbReference type="PROSITE" id="PS50026"/>
    </source>
</evidence>
<keyword evidence="3" id="KW-0677">Repeat</keyword>
<dbReference type="InterPro" id="IPR024731">
    <property type="entry name" value="NELL2-like_EGF"/>
</dbReference>
<dbReference type="PROSITE" id="PS01187">
    <property type="entry name" value="EGF_CA"/>
    <property type="match status" value="2"/>
</dbReference>
<feature type="compositionally biased region" description="Basic and acidic residues" evidence="8">
    <location>
        <begin position="1055"/>
        <end position="1068"/>
    </location>
</feature>